<dbReference type="GO" id="GO:0004556">
    <property type="term" value="F:alpha-amylase activity"/>
    <property type="evidence" value="ECO:0007669"/>
    <property type="project" value="UniProtKB-EC"/>
</dbReference>
<dbReference type="CDD" id="cd11319">
    <property type="entry name" value="AmyAc_euk_AmyA"/>
    <property type="match status" value="1"/>
</dbReference>
<dbReference type="GO" id="GO:0005509">
    <property type="term" value="F:calcium ion binding"/>
    <property type="evidence" value="ECO:0007669"/>
    <property type="project" value="InterPro"/>
</dbReference>
<evidence type="ECO:0000256" key="8">
    <source>
        <dbReference type="ARBA" id="ARBA00022837"/>
    </source>
</evidence>
<dbReference type="InterPro" id="IPR017853">
    <property type="entry name" value="GH"/>
</dbReference>
<evidence type="ECO:0000256" key="10">
    <source>
        <dbReference type="ARBA" id="ARBA00023180"/>
    </source>
</evidence>
<dbReference type="PIRSF" id="PIRSF001024">
    <property type="entry name" value="Alph-amyl_fung"/>
    <property type="match status" value="1"/>
</dbReference>
<feature type="disulfide bond" evidence="15">
    <location>
        <begin position="262"/>
        <end position="306"/>
    </location>
</feature>
<keyword evidence="8" id="KW-0106">Calcium</keyword>
<feature type="binding site" evidence="16">
    <location>
        <position position="142"/>
    </location>
    <ligand>
        <name>substrate</name>
    </ligand>
</feature>
<evidence type="ECO:0000313" key="20">
    <source>
        <dbReference type="Proteomes" id="UP000033647"/>
    </source>
</evidence>
<accession>A0A0F4GWF5</accession>
<gene>
    <name evidence="19" type="ORF">TI39_contig279g00039</name>
</gene>
<evidence type="ECO:0000256" key="5">
    <source>
        <dbReference type="ARBA" id="ARBA00022723"/>
    </source>
</evidence>
<evidence type="ECO:0000256" key="16">
    <source>
        <dbReference type="PIRSR" id="PIRSR001024-5"/>
    </source>
</evidence>
<keyword evidence="12" id="KW-0326">Glycosidase</keyword>
<dbReference type="AlphaFoldDB" id="A0A0F4GWF5"/>
<proteinExistence type="inferred from homology"/>
<dbReference type="PANTHER" id="PTHR10357">
    <property type="entry name" value="ALPHA-AMYLASE FAMILY MEMBER"/>
    <property type="match status" value="1"/>
</dbReference>
<evidence type="ECO:0000256" key="17">
    <source>
        <dbReference type="SAM" id="SignalP"/>
    </source>
</evidence>
<dbReference type="PANTHER" id="PTHR10357:SF215">
    <property type="entry name" value="ALPHA-AMYLASE 1"/>
    <property type="match status" value="1"/>
</dbReference>
<evidence type="ECO:0000313" key="19">
    <source>
        <dbReference type="EMBL" id="KJY01765.1"/>
    </source>
</evidence>
<keyword evidence="6 17" id="KW-0732">Signal</keyword>
<dbReference type="InterPro" id="IPR006047">
    <property type="entry name" value="GH13_cat_dom"/>
</dbReference>
<evidence type="ECO:0000256" key="15">
    <source>
        <dbReference type="PIRSR" id="PIRSR001024-4"/>
    </source>
</evidence>
<evidence type="ECO:0000256" key="11">
    <source>
        <dbReference type="ARBA" id="ARBA00023277"/>
    </source>
</evidence>
<evidence type="ECO:0000256" key="9">
    <source>
        <dbReference type="ARBA" id="ARBA00023157"/>
    </source>
</evidence>
<evidence type="ECO:0000256" key="3">
    <source>
        <dbReference type="ARBA" id="ARBA00008061"/>
    </source>
</evidence>
<reference evidence="19 20" key="1">
    <citation type="submission" date="2015-03" db="EMBL/GenBank/DDBJ databases">
        <title>RNA-seq based gene annotation and comparative genomics of four Zymoseptoria species reveal species-specific pathogenicity related genes and transposable element activity.</title>
        <authorList>
            <person name="Grandaubert J."/>
            <person name="Bhattacharyya A."/>
            <person name="Stukenbrock E.H."/>
        </authorList>
    </citation>
    <scope>NUCLEOTIDE SEQUENCE [LARGE SCALE GENOMIC DNA]</scope>
    <source>
        <strain evidence="19 20">Zb18110</strain>
    </source>
</reference>
<keyword evidence="5" id="KW-0479">Metal-binding</keyword>
<feature type="site" description="Transition state stabilizer" evidence="14">
    <location>
        <position position="320"/>
    </location>
</feature>
<evidence type="ECO:0000256" key="2">
    <source>
        <dbReference type="ARBA" id="ARBA00001913"/>
    </source>
</evidence>
<keyword evidence="11" id="KW-0119">Carbohydrate metabolism</keyword>
<evidence type="ECO:0000256" key="14">
    <source>
        <dbReference type="PIRSR" id="PIRSR001024-2"/>
    </source>
</evidence>
<dbReference type="SUPFAM" id="SSF51445">
    <property type="entry name" value="(Trans)glycosidases"/>
    <property type="match status" value="1"/>
</dbReference>
<evidence type="ECO:0000256" key="7">
    <source>
        <dbReference type="ARBA" id="ARBA00022801"/>
    </source>
</evidence>
<feature type="binding site" evidence="16">
    <location>
        <position position="370"/>
    </location>
    <ligand>
        <name>substrate</name>
    </ligand>
</feature>
<evidence type="ECO:0000259" key="18">
    <source>
        <dbReference type="SMART" id="SM00642"/>
    </source>
</evidence>
<dbReference type="OrthoDB" id="204980at2759"/>
<keyword evidence="9 15" id="KW-1015">Disulfide bond</keyword>
<organism evidence="19 20">
    <name type="scientific">Zymoseptoria brevis</name>
    <dbReference type="NCBI Taxonomy" id="1047168"/>
    <lineage>
        <taxon>Eukaryota</taxon>
        <taxon>Fungi</taxon>
        <taxon>Dikarya</taxon>
        <taxon>Ascomycota</taxon>
        <taxon>Pezizomycotina</taxon>
        <taxon>Dothideomycetes</taxon>
        <taxon>Dothideomycetidae</taxon>
        <taxon>Mycosphaerellales</taxon>
        <taxon>Mycosphaerellaceae</taxon>
        <taxon>Zymoseptoria</taxon>
    </lineage>
</organism>
<dbReference type="SMART" id="SM00642">
    <property type="entry name" value="Aamy"/>
    <property type="match status" value="1"/>
</dbReference>
<feature type="binding site" evidence="16">
    <location>
        <position position="226"/>
    </location>
    <ligand>
        <name>substrate</name>
    </ligand>
</feature>
<keyword evidence="7" id="KW-0378">Hydrolase</keyword>
<dbReference type="Gene3D" id="2.60.40.1180">
    <property type="entry name" value="Golgi alpha-mannosidase II"/>
    <property type="match status" value="1"/>
</dbReference>
<dbReference type="Pfam" id="PF00128">
    <property type="entry name" value="Alpha-amylase"/>
    <property type="match status" value="1"/>
</dbReference>
<dbReference type="EMBL" id="LAFY01000271">
    <property type="protein sequence ID" value="KJY01765.1"/>
    <property type="molecule type" value="Genomic_DNA"/>
</dbReference>
<feature type="signal peptide" evidence="17">
    <location>
        <begin position="1"/>
        <end position="20"/>
    </location>
</feature>
<dbReference type="SUPFAM" id="SSF51011">
    <property type="entry name" value="Glycosyl hydrolase domain"/>
    <property type="match status" value="1"/>
</dbReference>
<dbReference type="Gene3D" id="3.20.20.80">
    <property type="entry name" value="Glycosidases"/>
    <property type="match status" value="1"/>
</dbReference>
<dbReference type="Pfam" id="PF09260">
    <property type="entry name" value="A_amylase_dom_C"/>
    <property type="match status" value="1"/>
</dbReference>
<evidence type="ECO:0000256" key="13">
    <source>
        <dbReference type="PIRSR" id="PIRSR001024-1"/>
    </source>
</evidence>
<sequence>MQVLNLIVLLLFTLSEAVLAANGPEWRSRTIYQVVTDRFALTNGSTTTACDTGLGLYCGGTWAGITQRLGYIQDMGFDAVWISPVTKQLDGNSIDGTSYHGYWQTNINEVNSAFGSEDDLRNLAAALHSRGMYLMVDIVVNHMAAHGPPEDVDYSVFTPFNDPSQYHSYCTIDYTDYTDDANIEQCWMGSTNVPLPDLRTEDSAVASQWNTWISNLVSDYSIDGLRIDSLMQVNRDFWGGFMSAAGVYAVGEAYIIDNDFVCGFQDYVPGVINYMIYQPLVDAFKSTSGSISGLVDAVTVLKAGACKDTSLLGTFSENHDQPRFAALNGDMASAKNIIAFTMLTDGIPIIYQGQEQHYNALGGSSTPFNREALWLSGYNQDAELYKHVKTMNAIRKNAISDDSSYLSYQNNAVWSDTNNIAMRKGSMLTVLTNSGSGAGNTTLSIPSGYEDGVQVTELLSCRTATSSDGTLSVPMSGGAPRIYYPSVGIAGTGLCGGASNKTLKSKLKLRNSRLFQLDY</sequence>
<feature type="disulfide bond" evidence="15">
    <location>
        <begin position="461"/>
        <end position="495"/>
    </location>
</feature>
<comment type="similarity">
    <text evidence="3">Belongs to the glycosyl hydrolase 13 family.</text>
</comment>
<comment type="catalytic activity">
    <reaction evidence="1">
        <text>Endohydrolysis of (1-&gt;4)-alpha-D-glucosidic linkages in polysaccharides containing three or more (1-&gt;4)-alpha-linked D-glucose units.</text>
        <dbReference type="EC" id="3.2.1.1"/>
    </reaction>
</comment>
<evidence type="ECO:0000256" key="1">
    <source>
        <dbReference type="ARBA" id="ARBA00000548"/>
    </source>
</evidence>
<feature type="binding site" evidence="16">
    <location>
        <position position="103"/>
    </location>
    <ligand>
        <name>substrate</name>
    </ligand>
</feature>
<dbReference type="STRING" id="1047168.A0A0F4GWF5"/>
<dbReference type="InterPro" id="IPR015340">
    <property type="entry name" value="A_amylase_C_dom"/>
</dbReference>
<feature type="active site" description="Proton donor" evidence="13">
    <location>
        <position position="252"/>
    </location>
</feature>
<dbReference type="FunFam" id="3.20.20.80:FF:000120">
    <property type="entry name" value="Alpha-amylase A"/>
    <property type="match status" value="1"/>
</dbReference>
<keyword evidence="20" id="KW-1185">Reference proteome</keyword>
<comment type="caution">
    <text evidence="19">The sequence shown here is derived from an EMBL/GenBank/DDBJ whole genome shotgun (WGS) entry which is preliminary data.</text>
</comment>
<feature type="active site" description="Nucleophile" evidence="13">
    <location>
        <position position="228"/>
    </location>
</feature>
<name>A0A0F4GWF5_9PEZI</name>
<evidence type="ECO:0000256" key="4">
    <source>
        <dbReference type="ARBA" id="ARBA00012595"/>
    </source>
</evidence>
<dbReference type="GO" id="GO:0016052">
    <property type="term" value="P:carbohydrate catabolic process"/>
    <property type="evidence" value="ECO:0007669"/>
    <property type="project" value="InterPro"/>
</dbReference>
<feature type="binding site" evidence="16">
    <location>
        <position position="320"/>
    </location>
    <ligand>
        <name>substrate</name>
    </ligand>
</feature>
<keyword evidence="10" id="KW-0325">Glycoprotein</keyword>
<dbReference type="EC" id="3.2.1.1" evidence="4"/>
<evidence type="ECO:0000256" key="6">
    <source>
        <dbReference type="ARBA" id="ARBA00022729"/>
    </source>
</evidence>
<dbReference type="InterPro" id="IPR013777">
    <property type="entry name" value="A-amylase-like"/>
</dbReference>
<feature type="disulfide bond" evidence="15">
    <location>
        <begin position="50"/>
        <end position="58"/>
    </location>
</feature>
<dbReference type="Proteomes" id="UP000033647">
    <property type="component" value="Unassembled WGS sequence"/>
</dbReference>
<feature type="chain" id="PRO_5002468897" description="alpha-amylase" evidence="17">
    <location>
        <begin position="21"/>
        <end position="519"/>
    </location>
</feature>
<dbReference type="InterPro" id="IPR013780">
    <property type="entry name" value="Glyco_hydro_b"/>
</dbReference>
<feature type="domain" description="Glycosyl hydrolase family 13 catalytic" evidence="18">
    <location>
        <begin position="33"/>
        <end position="395"/>
    </location>
</feature>
<evidence type="ECO:0000256" key="12">
    <source>
        <dbReference type="ARBA" id="ARBA00023295"/>
    </source>
</evidence>
<protein>
    <recommendedName>
        <fullName evidence="4">alpha-amylase</fullName>
        <ecNumber evidence="4">3.2.1.1</ecNumber>
    </recommendedName>
</protein>
<comment type="cofactor">
    <cofactor evidence="2">
        <name>Ca(2+)</name>
        <dbReference type="ChEBI" id="CHEBI:29108"/>
    </cofactor>
</comment>
<feature type="disulfide bond" evidence="15">
    <location>
        <begin position="170"/>
        <end position="186"/>
    </location>
</feature>